<evidence type="ECO:0000313" key="10">
    <source>
        <dbReference type="EMBL" id="NJI02185.1"/>
    </source>
</evidence>
<dbReference type="InterPro" id="IPR011266">
    <property type="entry name" value="Adhesin_Fg-bd_dom_2"/>
</dbReference>
<dbReference type="AlphaFoldDB" id="A0AAW9YW39"/>
<comment type="subcellular location">
    <subcellularLocation>
        <location evidence="1">Secreted</location>
        <location evidence="1">Cell wall</location>
        <topology evidence="1">Peptidoglycan-anchor</topology>
    </subcellularLocation>
</comment>
<evidence type="ECO:0000259" key="7">
    <source>
        <dbReference type="Pfam" id="PF04650"/>
    </source>
</evidence>
<evidence type="ECO:0000256" key="2">
    <source>
        <dbReference type="ARBA" id="ARBA00022512"/>
    </source>
</evidence>
<feature type="region of interest" description="Disordered" evidence="6">
    <location>
        <begin position="40"/>
        <end position="301"/>
    </location>
</feature>
<evidence type="ECO:0000256" key="1">
    <source>
        <dbReference type="ARBA" id="ARBA00004168"/>
    </source>
</evidence>
<evidence type="ECO:0000256" key="5">
    <source>
        <dbReference type="ARBA" id="ARBA00023088"/>
    </source>
</evidence>
<comment type="caution">
    <text evidence="10">The sequence shown here is derived from an EMBL/GenBank/DDBJ whole genome shotgun (WGS) entry which is preliminary data.</text>
</comment>
<protein>
    <submittedName>
        <fullName evidence="10">YSIRK-type signal peptide-containing protein</fullName>
    </submittedName>
</protein>
<name>A0AAW9YW39_9STAP</name>
<dbReference type="Gene3D" id="2.60.40.1290">
    <property type="match status" value="1"/>
</dbReference>
<dbReference type="InterPro" id="IPR011252">
    <property type="entry name" value="Fibrogen-bd_dom1"/>
</dbReference>
<dbReference type="InterPro" id="IPR008966">
    <property type="entry name" value="Adhesion_dom_sf"/>
</dbReference>
<reference evidence="10" key="1">
    <citation type="submission" date="2019-11" db="EMBL/GenBank/DDBJ databases">
        <title>Whole genome comparisons of Staphylococcus agnetis isolates from cattle and chickens.</title>
        <authorList>
            <person name="Rhoads D."/>
            <person name="Shwani A."/>
            <person name="Adkins P."/>
            <person name="Calcutt M."/>
            <person name="Middleton J."/>
        </authorList>
    </citation>
    <scope>NUCLEOTIDE SEQUENCE</scope>
    <source>
        <strain evidence="10">1387</strain>
    </source>
</reference>
<proteinExistence type="predicted"/>
<keyword evidence="5" id="KW-0572">Peptidoglycan-anchor</keyword>
<keyword evidence="4" id="KW-0732">Signal</keyword>
<feature type="compositionally biased region" description="Low complexity" evidence="6">
    <location>
        <begin position="279"/>
        <end position="289"/>
    </location>
</feature>
<dbReference type="Pfam" id="PF04650">
    <property type="entry name" value="YSIRK_signal"/>
    <property type="match status" value="1"/>
</dbReference>
<dbReference type="Gene3D" id="2.60.40.1280">
    <property type="match status" value="1"/>
</dbReference>
<dbReference type="GO" id="GO:0007155">
    <property type="term" value="P:cell adhesion"/>
    <property type="evidence" value="ECO:0007669"/>
    <property type="project" value="InterPro"/>
</dbReference>
<dbReference type="InterPro" id="IPR041171">
    <property type="entry name" value="SDR_Ig"/>
</dbReference>
<sequence>MENQNFLPNKQNKYAIRKYTVGTASILLGSILLMGHHEEVKAAESTPTSTPDTSSTSQNTSSNTTSSPSTIASPTTNTTETPKTATATTPNSTSNATTSTSTSETSPSTNTSTSESSTSTNPTAVKDTTTSSDQSTQPTTPQSKPSTDSQTSTSSNTTSTDNKTTTNSNTTSTANKTAPTSTSESTSQASTSDLQSTANSTSTSAATKTTVSSTVDNTAPLSAVTPNSTTGITSSVQSKPTNTVTAQGANPATVSNTNTDNTSLYALLKESSDNKDANTVTTTSETTPTLRSISTSAQPTRISRATATGTNVNDLVTVSNASISQDAIDPNQSGNFRLKADYAVNGKVKSGDYFTLQMPTYANVDGELDYSADNNQFPIDLYSPSGYVVANGVYDTTTKTLTYTFTDWVNDKENISGSFDLSQFADRTTAQKAGTYTLNYNLAGETYTTPITYNYDRHDYGLDPASVDSLITSVDATGKTNDFSEVVYVNPQDKNLSSAQLILAPKDANSNAIIDLNTTNLHIYKVPDPSQLTDSYDFNAAEYQDLAQNFYQNGSIYTNANGQLEINFGAIDGP</sequence>
<dbReference type="Proteomes" id="UP000646308">
    <property type="component" value="Unassembled WGS sequence"/>
</dbReference>
<feature type="domain" description="Fibrinogen-binding" evidence="8">
    <location>
        <begin position="465"/>
        <end position="571"/>
    </location>
</feature>
<evidence type="ECO:0000256" key="4">
    <source>
        <dbReference type="ARBA" id="ARBA00022729"/>
    </source>
</evidence>
<feature type="compositionally biased region" description="Polar residues" evidence="6">
    <location>
        <begin position="290"/>
        <end position="301"/>
    </location>
</feature>
<organism evidence="10 11">
    <name type="scientific">Staphylococcus agnetis</name>
    <dbReference type="NCBI Taxonomy" id="985762"/>
    <lineage>
        <taxon>Bacteria</taxon>
        <taxon>Bacillati</taxon>
        <taxon>Bacillota</taxon>
        <taxon>Bacilli</taxon>
        <taxon>Bacillales</taxon>
        <taxon>Staphylococcaceae</taxon>
        <taxon>Staphylococcus</taxon>
    </lineage>
</organism>
<feature type="domain" description="YSIRK Gram-positive signal peptide" evidence="7">
    <location>
        <begin position="9"/>
        <end position="33"/>
    </location>
</feature>
<dbReference type="InterPro" id="IPR005877">
    <property type="entry name" value="YSIRK_signal_dom"/>
</dbReference>
<dbReference type="NCBIfam" id="TIGR01168">
    <property type="entry name" value="YSIRK_signal"/>
    <property type="match status" value="1"/>
</dbReference>
<feature type="compositionally biased region" description="Polar residues" evidence="6">
    <location>
        <begin position="215"/>
        <end position="264"/>
    </location>
</feature>
<evidence type="ECO:0000256" key="6">
    <source>
        <dbReference type="SAM" id="MobiDB-lite"/>
    </source>
</evidence>
<dbReference type="Pfam" id="PF10425">
    <property type="entry name" value="SdrG_C_C"/>
    <property type="match status" value="1"/>
</dbReference>
<dbReference type="RefSeq" id="WP_167697029.1">
    <property type="nucleotide sequence ID" value="NZ_WMFL01000062.1"/>
</dbReference>
<dbReference type="Pfam" id="PF17961">
    <property type="entry name" value="Big_8"/>
    <property type="match status" value="1"/>
</dbReference>
<keyword evidence="3" id="KW-0964">Secreted</keyword>
<evidence type="ECO:0000259" key="8">
    <source>
        <dbReference type="Pfam" id="PF10425"/>
    </source>
</evidence>
<keyword evidence="2" id="KW-0134">Cell wall</keyword>
<dbReference type="SUPFAM" id="SSF49401">
    <property type="entry name" value="Bacterial adhesins"/>
    <property type="match status" value="2"/>
</dbReference>
<dbReference type="EMBL" id="WMFL01000062">
    <property type="protein sequence ID" value="NJI02185.1"/>
    <property type="molecule type" value="Genomic_DNA"/>
</dbReference>
<feature type="non-terminal residue" evidence="10">
    <location>
        <position position="574"/>
    </location>
</feature>
<gene>
    <name evidence="10" type="ORF">GLV84_04840</name>
</gene>
<evidence type="ECO:0000256" key="3">
    <source>
        <dbReference type="ARBA" id="ARBA00022525"/>
    </source>
</evidence>
<evidence type="ECO:0000313" key="11">
    <source>
        <dbReference type="Proteomes" id="UP000646308"/>
    </source>
</evidence>
<feature type="domain" description="SDR-like Ig" evidence="9">
    <location>
        <begin position="330"/>
        <end position="433"/>
    </location>
</feature>
<accession>A0AAW9YW39</accession>
<evidence type="ECO:0000259" key="9">
    <source>
        <dbReference type="Pfam" id="PF17961"/>
    </source>
</evidence>
<feature type="compositionally biased region" description="Low complexity" evidence="6">
    <location>
        <begin position="43"/>
        <end position="214"/>
    </location>
</feature>